<sequence length="148" mass="16790">MTQLLRWTEHRPLALVVDRYTSHISDGAVNFALQHDIDLIFVPTRATDDYQPLDRRVFGALKNIGQAICADLMFEDVISFTKAEAADIFMRSWRRLNKRTIKSAWAISNTDFAELIASEDDEEEDLDDGEFEEPATSTSESDDSNATD</sequence>
<reference evidence="3" key="1">
    <citation type="submission" date="2006-10" db="EMBL/GenBank/DDBJ databases">
        <authorList>
            <person name="Amadeo P."/>
            <person name="Zhao Q."/>
            <person name="Wortman J."/>
            <person name="Fraser-Liggett C."/>
            <person name="Carlton J."/>
        </authorList>
    </citation>
    <scope>NUCLEOTIDE SEQUENCE</scope>
    <source>
        <strain evidence="3">G3</strain>
    </source>
</reference>
<evidence type="ECO:0000313" key="3">
    <source>
        <dbReference type="EMBL" id="EAX89143.1"/>
    </source>
</evidence>
<accession>A2G123</accession>
<dbReference type="RefSeq" id="XP_001302073.1">
    <property type="nucleotide sequence ID" value="XM_001302072.1"/>
</dbReference>
<dbReference type="AlphaFoldDB" id="A2G123"/>
<dbReference type="Pfam" id="PF03184">
    <property type="entry name" value="DDE_1"/>
    <property type="match status" value="1"/>
</dbReference>
<gene>
    <name evidence="3" type="ORF">TVAG_075120</name>
</gene>
<dbReference type="Proteomes" id="UP000001542">
    <property type="component" value="Unassembled WGS sequence"/>
</dbReference>
<proteinExistence type="predicted"/>
<name>A2G123_TRIV3</name>
<dbReference type="KEGG" id="tva:4746814"/>
<evidence type="ECO:0000259" key="2">
    <source>
        <dbReference type="Pfam" id="PF03184"/>
    </source>
</evidence>
<organism evidence="3 4">
    <name type="scientific">Trichomonas vaginalis (strain ATCC PRA-98 / G3)</name>
    <dbReference type="NCBI Taxonomy" id="412133"/>
    <lineage>
        <taxon>Eukaryota</taxon>
        <taxon>Metamonada</taxon>
        <taxon>Parabasalia</taxon>
        <taxon>Trichomonadida</taxon>
        <taxon>Trichomonadidae</taxon>
        <taxon>Trichomonas</taxon>
    </lineage>
</organism>
<evidence type="ECO:0000256" key="1">
    <source>
        <dbReference type="SAM" id="MobiDB-lite"/>
    </source>
</evidence>
<dbReference type="OrthoDB" id="4327074at2759"/>
<dbReference type="InterPro" id="IPR004875">
    <property type="entry name" value="DDE_SF_endonuclease_dom"/>
</dbReference>
<protein>
    <recommendedName>
        <fullName evidence="2">DDE-1 domain-containing protein</fullName>
    </recommendedName>
</protein>
<dbReference type="InParanoid" id="A2G123"/>
<reference evidence="3" key="2">
    <citation type="journal article" date="2007" name="Science">
        <title>Draft genome sequence of the sexually transmitted pathogen Trichomonas vaginalis.</title>
        <authorList>
            <person name="Carlton J.M."/>
            <person name="Hirt R.P."/>
            <person name="Silva J.C."/>
            <person name="Delcher A.L."/>
            <person name="Schatz M."/>
            <person name="Zhao Q."/>
            <person name="Wortman J.R."/>
            <person name="Bidwell S.L."/>
            <person name="Alsmark U.C.M."/>
            <person name="Besteiro S."/>
            <person name="Sicheritz-Ponten T."/>
            <person name="Noel C.J."/>
            <person name="Dacks J.B."/>
            <person name="Foster P.G."/>
            <person name="Simillion C."/>
            <person name="Van de Peer Y."/>
            <person name="Miranda-Saavedra D."/>
            <person name="Barton G.J."/>
            <person name="Westrop G.D."/>
            <person name="Mueller S."/>
            <person name="Dessi D."/>
            <person name="Fiori P.L."/>
            <person name="Ren Q."/>
            <person name="Paulsen I."/>
            <person name="Zhang H."/>
            <person name="Bastida-Corcuera F.D."/>
            <person name="Simoes-Barbosa A."/>
            <person name="Brown M.T."/>
            <person name="Hayes R.D."/>
            <person name="Mukherjee M."/>
            <person name="Okumura C.Y."/>
            <person name="Schneider R."/>
            <person name="Smith A.J."/>
            <person name="Vanacova S."/>
            <person name="Villalvazo M."/>
            <person name="Haas B.J."/>
            <person name="Pertea M."/>
            <person name="Feldblyum T.V."/>
            <person name="Utterback T.R."/>
            <person name="Shu C.L."/>
            <person name="Osoegawa K."/>
            <person name="de Jong P.J."/>
            <person name="Hrdy I."/>
            <person name="Horvathova L."/>
            <person name="Zubacova Z."/>
            <person name="Dolezal P."/>
            <person name="Malik S.B."/>
            <person name="Logsdon J.M. Jr."/>
            <person name="Henze K."/>
            <person name="Gupta A."/>
            <person name="Wang C.C."/>
            <person name="Dunne R.L."/>
            <person name="Upcroft J.A."/>
            <person name="Upcroft P."/>
            <person name="White O."/>
            <person name="Salzberg S.L."/>
            <person name="Tang P."/>
            <person name="Chiu C.-H."/>
            <person name="Lee Y.-S."/>
            <person name="Embley T.M."/>
            <person name="Coombs G.H."/>
            <person name="Mottram J.C."/>
            <person name="Tachezy J."/>
            <person name="Fraser-Liggett C.M."/>
            <person name="Johnson P.J."/>
        </authorList>
    </citation>
    <scope>NUCLEOTIDE SEQUENCE [LARGE SCALE GENOMIC DNA]</scope>
    <source>
        <strain evidence="3">G3</strain>
    </source>
</reference>
<dbReference type="VEuPathDB" id="TrichDB:TVAGG3_0101510"/>
<dbReference type="EMBL" id="DS114230">
    <property type="protein sequence ID" value="EAX89143.1"/>
    <property type="molecule type" value="Genomic_DNA"/>
</dbReference>
<evidence type="ECO:0000313" key="4">
    <source>
        <dbReference type="Proteomes" id="UP000001542"/>
    </source>
</evidence>
<feature type="compositionally biased region" description="Acidic residues" evidence="1">
    <location>
        <begin position="117"/>
        <end position="133"/>
    </location>
</feature>
<dbReference type="GO" id="GO:0003676">
    <property type="term" value="F:nucleic acid binding"/>
    <property type="evidence" value="ECO:0007669"/>
    <property type="project" value="InterPro"/>
</dbReference>
<feature type="domain" description="DDE-1" evidence="2">
    <location>
        <begin position="9"/>
        <end position="105"/>
    </location>
</feature>
<dbReference type="VEuPathDB" id="TrichDB:TVAG_075120"/>
<feature type="region of interest" description="Disordered" evidence="1">
    <location>
        <begin position="117"/>
        <end position="148"/>
    </location>
</feature>
<keyword evidence="4" id="KW-1185">Reference proteome</keyword>